<keyword evidence="1 6" id="KW-0479">Metal-binding</keyword>
<evidence type="ECO:0000256" key="2">
    <source>
        <dbReference type="ARBA" id="ARBA00022737"/>
    </source>
</evidence>
<dbReference type="InterPro" id="IPR035979">
    <property type="entry name" value="RBD_domain_sf"/>
</dbReference>
<dbReference type="InterPro" id="IPR009145">
    <property type="entry name" value="U2AF_small"/>
</dbReference>
<dbReference type="GO" id="GO:0003723">
    <property type="term" value="F:RNA binding"/>
    <property type="evidence" value="ECO:0007669"/>
    <property type="project" value="UniProtKB-UniRule"/>
</dbReference>
<feature type="domain" description="C3H1-type" evidence="9">
    <location>
        <begin position="41"/>
        <end position="69"/>
    </location>
</feature>
<gene>
    <name evidence="10" type="ORF">G6F64_001235</name>
</gene>
<evidence type="ECO:0000256" key="6">
    <source>
        <dbReference type="PROSITE-ProRule" id="PRU00723"/>
    </source>
</evidence>
<dbReference type="PANTHER" id="PTHR12620">
    <property type="entry name" value="U2 SNRNP AUXILIARY FACTOR, SMALL SUBUNIT"/>
    <property type="match status" value="1"/>
</dbReference>
<evidence type="ECO:0000256" key="7">
    <source>
        <dbReference type="SAM" id="MobiDB-lite"/>
    </source>
</evidence>
<organism evidence="10 11">
    <name type="scientific">Rhizopus oryzae</name>
    <name type="common">Mucormycosis agent</name>
    <name type="synonym">Rhizopus arrhizus var. delemar</name>
    <dbReference type="NCBI Taxonomy" id="64495"/>
    <lineage>
        <taxon>Eukaryota</taxon>
        <taxon>Fungi</taxon>
        <taxon>Fungi incertae sedis</taxon>
        <taxon>Mucoromycota</taxon>
        <taxon>Mucoromycotina</taxon>
        <taxon>Mucoromycetes</taxon>
        <taxon>Mucorales</taxon>
        <taxon>Mucorineae</taxon>
        <taxon>Rhizopodaceae</taxon>
        <taxon>Rhizopus</taxon>
    </lineage>
</organism>
<dbReference type="PRINTS" id="PR01848">
    <property type="entry name" value="U2AUXFACTOR"/>
</dbReference>
<dbReference type="InterPro" id="IPR003954">
    <property type="entry name" value="RRM_euk-type"/>
</dbReference>
<dbReference type="SMART" id="SM00361">
    <property type="entry name" value="RRM_1"/>
    <property type="match status" value="1"/>
</dbReference>
<feature type="zinc finger region" description="C3H1-type" evidence="6">
    <location>
        <begin position="171"/>
        <end position="198"/>
    </location>
</feature>
<dbReference type="SMART" id="SM00356">
    <property type="entry name" value="ZnF_C3H1"/>
    <property type="match status" value="2"/>
</dbReference>
<keyword evidence="4 6" id="KW-0862">Zinc</keyword>
<dbReference type="Pfam" id="PF00076">
    <property type="entry name" value="RRM_1"/>
    <property type="match status" value="1"/>
</dbReference>
<keyword evidence="3 6" id="KW-0863">Zinc-finger</keyword>
<accession>A0A9P7BXH1</accession>
<dbReference type="GO" id="GO:0000398">
    <property type="term" value="P:mRNA splicing, via spliceosome"/>
    <property type="evidence" value="ECO:0007669"/>
    <property type="project" value="InterPro"/>
</dbReference>
<dbReference type="Pfam" id="PF00642">
    <property type="entry name" value="zf-CCCH"/>
    <property type="match status" value="2"/>
</dbReference>
<keyword evidence="5" id="KW-0694">RNA-binding</keyword>
<dbReference type="GO" id="GO:0008270">
    <property type="term" value="F:zinc ion binding"/>
    <property type="evidence" value="ECO:0007669"/>
    <property type="project" value="UniProtKB-KW"/>
</dbReference>
<dbReference type="InterPro" id="IPR012677">
    <property type="entry name" value="Nucleotide-bd_a/b_plait_sf"/>
</dbReference>
<feature type="region of interest" description="Disordered" evidence="7">
    <location>
        <begin position="214"/>
        <end position="259"/>
    </location>
</feature>
<evidence type="ECO:0000313" key="10">
    <source>
        <dbReference type="EMBL" id="KAG1314733.1"/>
    </source>
</evidence>
<evidence type="ECO:0000259" key="8">
    <source>
        <dbReference type="PROSITE" id="PS50102"/>
    </source>
</evidence>
<evidence type="ECO:0000256" key="5">
    <source>
        <dbReference type="PROSITE-ProRule" id="PRU00176"/>
    </source>
</evidence>
<feature type="domain" description="RRM" evidence="8">
    <location>
        <begin position="73"/>
        <end position="169"/>
    </location>
</feature>
<dbReference type="GO" id="GO:0089701">
    <property type="term" value="C:U2AF complex"/>
    <property type="evidence" value="ECO:0007669"/>
    <property type="project" value="InterPro"/>
</dbReference>
<protein>
    <recommendedName>
        <fullName evidence="12">Splicing factor U2AF 23 kDa subunit</fullName>
    </recommendedName>
</protein>
<dbReference type="AlphaFoldDB" id="A0A9P7BXH1"/>
<name>A0A9P7BXH1_RHIOR</name>
<dbReference type="InterPro" id="IPR000571">
    <property type="entry name" value="Znf_CCCH"/>
</dbReference>
<sequence>MRCITCYPGGLVFPFRYVPEKPQKLKQTEMAEYLASIYGTEKDKVNCSFYFKIGACRHGDRCSRKHVKPTFSQTLLIANMYKNPAHDPNFHLTENQLQEDFDLFYEDVFMELAKFGEVEEMVVCDNVGDHLVGNVYCQFRLEESAGNAVESLNNRFYAGRPLYAELSPVTDFREACCRQHEIAECNRGGFCNFMHLKHPTRALRQELYEGQRMDIREKRKEEMRHEDEERRGKRQPHGDERDYSDYKRERRDSHDRRDY</sequence>
<keyword evidence="2" id="KW-0677">Repeat</keyword>
<dbReference type="EMBL" id="JAANQT010000090">
    <property type="protein sequence ID" value="KAG1314733.1"/>
    <property type="molecule type" value="Genomic_DNA"/>
</dbReference>
<proteinExistence type="predicted"/>
<dbReference type="Gene3D" id="3.30.70.330">
    <property type="match status" value="1"/>
</dbReference>
<dbReference type="SUPFAM" id="SSF54928">
    <property type="entry name" value="RNA-binding domain, RBD"/>
    <property type="match status" value="1"/>
</dbReference>
<dbReference type="PROSITE" id="PS50103">
    <property type="entry name" value="ZF_C3H1"/>
    <property type="match status" value="2"/>
</dbReference>
<dbReference type="Proteomes" id="UP000716291">
    <property type="component" value="Unassembled WGS sequence"/>
</dbReference>
<feature type="domain" description="C3H1-type" evidence="9">
    <location>
        <begin position="171"/>
        <end position="198"/>
    </location>
</feature>
<dbReference type="InterPro" id="IPR000504">
    <property type="entry name" value="RRM_dom"/>
</dbReference>
<dbReference type="OrthoDB" id="423462at2759"/>
<evidence type="ECO:0000256" key="3">
    <source>
        <dbReference type="ARBA" id="ARBA00022771"/>
    </source>
</evidence>
<comment type="caution">
    <text evidence="10">The sequence shown here is derived from an EMBL/GenBank/DDBJ whole genome shotgun (WGS) entry which is preliminary data.</text>
</comment>
<evidence type="ECO:0000256" key="1">
    <source>
        <dbReference type="ARBA" id="ARBA00022723"/>
    </source>
</evidence>
<evidence type="ECO:0000259" key="9">
    <source>
        <dbReference type="PROSITE" id="PS50103"/>
    </source>
</evidence>
<reference evidence="10" key="1">
    <citation type="journal article" date="2020" name="Microb. Genom.">
        <title>Genetic diversity of clinical and environmental Mucorales isolates obtained from an investigation of mucormycosis cases among solid organ transplant recipients.</title>
        <authorList>
            <person name="Nguyen M.H."/>
            <person name="Kaul D."/>
            <person name="Muto C."/>
            <person name="Cheng S.J."/>
            <person name="Richter R.A."/>
            <person name="Bruno V.M."/>
            <person name="Liu G."/>
            <person name="Beyhan S."/>
            <person name="Sundermann A.J."/>
            <person name="Mounaud S."/>
            <person name="Pasculle A.W."/>
            <person name="Nierman W.C."/>
            <person name="Driscoll E."/>
            <person name="Cumbie R."/>
            <person name="Clancy C.J."/>
            <person name="Dupont C.L."/>
        </authorList>
    </citation>
    <scope>NUCLEOTIDE SEQUENCE</scope>
    <source>
        <strain evidence="10">GL11</strain>
    </source>
</reference>
<dbReference type="PROSITE" id="PS50102">
    <property type="entry name" value="RRM"/>
    <property type="match status" value="1"/>
</dbReference>
<evidence type="ECO:0000313" key="11">
    <source>
        <dbReference type="Proteomes" id="UP000716291"/>
    </source>
</evidence>
<evidence type="ECO:0000256" key="4">
    <source>
        <dbReference type="ARBA" id="ARBA00022833"/>
    </source>
</evidence>
<evidence type="ECO:0008006" key="12">
    <source>
        <dbReference type="Google" id="ProtNLM"/>
    </source>
</evidence>
<keyword evidence="11" id="KW-1185">Reference proteome</keyword>
<feature type="zinc finger region" description="C3H1-type" evidence="6">
    <location>
        <begin position="41"/>
        <end position="69"/>
    </location>
</feature>
<dbReference type="FunFam" id="3.30.70.330:FF:000066">
    <property type="entry name" value="Splicing factor u2af 23 kDa subunit"/>
    <property type="match status" value="1"/>
</dbReference>